<dbReference type="InterPro" id="IPR015500">
    <property type="entry name" value="Peptidase_S8_subtilisin-rel"/>
</dbReference>
<dbReference type="PROSITE" id="PS51892">
    <property type="entry name" value="SUBTILASE"/>
    <property type="match status" value="1"/>
</dbReference>
<dbReference type="InterPro" id="IPR036852">
    <property type="entry name" value="Peptidase_S8/S53_dom_sf"/>
</dbReference>
<dbReference type="SUPFAM" id="SSF49899">
    <property type="entry name" value="Concanavalin A-like lectins/glucanases"/>
    <property type="match status" value="1"/>
</dbReference>
<dbReference type="GO" id="GO:0004252">
    <property type="term" value="F:serine-type endopeptidase activity"/>
    <property type="evidence" value="ECO:0007669"/>
    <property type="project" value="UniProtKB-UniRule"/>
</dbReference>
<dbReference type="SUPFAM" id="SSF52743">
    <property type="entry name" value="Subtilisin-like"/>
    <property type="match status" value="1"/>
</dbReference>
<dbReference type="PANTHER" id="PTHR43806:SF11">
    <property type="entry name" value="CEREVISIN-RELATED"/>
    <property type="match status" value="1"/>
</dbReference>
<feature type="chain" id="PRO_5030985639" description="Peptidase S8/S53 domain-containing protein" evidence="7">
    <location>
        <begin position="23"/>
        <end position="1437"/>
    </location>
</feature>
<dbReference type="PRINTS" id="PR00723">
    <property type="entry name" value="SUBTILISIN"/>
</dbReference>
<evidence type="ECO:0000256" key="2">
    <source>
        <dbReference type="ARBA" id="ARBA00022670"/>
    </source>
</evidence>
<dbReference type="InterPro" id="IPR050131">
    <property type="entry name" value="Peptidase_S8_subtilisin-like"/>
</dbReference>
<dbReference type="PROSITE" id="PS00138">
    <property type="entry name" value="SUBTILASE_SER"/>
    <property type="match status" value="1"/>
</dbReference>
<evidence type="ECO:0000313" key="10">
    <source>
        <dbReference type="Proteomes" id="UP000185696"/>
    </source>
</evidence>
<keyword evidence="10" id="KW-1185">Reference proteome</keyword>
<dbReference type="Pfam" id="PF00082">
    <property type="entry name" value="Peptidase_S8"/>
    <property type="match status" value="1"/>
</dbReference>
<feature type="compositionally biased region" description="Low complexity" evidence="6">
    <location>
        <begin position="979"/>
        <end position="994"/>
    </location>
</feature>
<dbReference type="PANTHER" id="PTHR43806">
    <property type="entry name" value="PEPTIDASE S8"/>
    <property type="match status" value="1"/>
</dbReference>
<evidence type="ECO:0000256" key="7">
    <source>
        <dbReference type="SAM" id="SignalP"/>
    </source>
</evidence>
<dbReference type="EMBL" id="MSIF01000010">
    <property type="protein sequence ID" value="OLF09205.1"/>
    <property type="molecule type" value="Genomic_DNA"/>
</dbReference>
<dbReference type="Gene3D" id="2.60.120.200">
    <property type="match status" value="1"/>
</dbReference>
<reference evidence="9 10" key="1">
    <citation type="submission" date="2016-12" db="EMBL/GenBank/DDBJ databases">
        <title>The draft genome sequence of Actinophytocola xinjiangensis.</title>
        <authorList>
            <person name="Wang W."/>
            <person name="Yuan L."/>
        </authorList>
    </citation>
    <scope>NUCLEOTIDE SEQUENCE [LARGE SCALE GENOMIC DNA]</scope>
    <source>
        <strain evidence="9 10">CGMCC 4.4663</strain>
    </source>
</reference>
<dbReference type="SMART" id="SM00612">
    <property type="entry name" value="Kelch"/>
    <property type="match status" value="5"/>
</dbReference>
<dbReference type="InterPro" id="IPR008969">
    <property type="entry name" value="CarboxyPept-like_regulatory"/>
</dbReference>
<feature type="active site" description="Charge relay system" evidence="5">
    <location>
        <position position="179"/>
    </location>
</feature>
<feature type="active site" description="Charge relay system" evidence="5">
    <location>
        <position position="400"/>
    </location>
</feature>
<dbReference type="Gene3D" id="3.40.50.200">
    <property type="entry name" value="Peptidase S8/S53 domain"/>
    <property type="match status" value="1"/>
</dbReference>
<evidence type="ECO:0000256" key="3">
    <source>
        <dbReference type="ARBA" id="ARBA00022801"/>
    </source>
</evidence>
<feature type="domain" description="Peptidase S8/S53" evidence="8">
    <location>
        <begin position="170"/>
        <end position="456"/>
    </location>
</feature>
<dbReference type="Gene3D" id="2.60.40.1120">
    <property type="entry name" value="Carboxypeptidase-like, regulatory domain"/>
    <property type="match status" value="3"/>
</dbReference>
<evidence type="ECO:0000256" key="5">
    <source>
        <dbReference type="PROSITE-ProRule" id="PRU01240"/>
    </source>
</evidence>
<evidence type="ECO:0000256" key="4">
    <source>
        <dbReference type="ARBA" id="ARBA00022825"/>
    </source>
</evidence>
<dbReference type="InterPro" id="IPR023828">
    <property type="entry name" value="Peptidase_S8_Ser-AS"/>
</dbReference>
<keyword evidence="4 5" id="KW-0720">Serine protease</keyword>
<protein>
    <recommendedName>
        <fullName evidence="8">Peptidase S8/S53 domain-containing protein</fullName>
    </recommendedName>
</protein>
<evidence type="ECO:0000256" key="6">
    <source>
        <dbReference type="SAM" id="MobiDB-lite"/>
    </source>
</evidence>
<keyword evidence="2 5" id="KW-0645">Protease</keyword>
<gene>
    <name evidence="9" type="ORF">BLA60_21420</name>
</gene>
<keyword evidence="7" id="KW-0732">Signal</keyword>
<feature type="region of interest" description="Disordered" evidence="6">
    <location>
        <begin position="964"/>
        <end position="994"/>
    </location>
</feature>
<proteinExistence type="inferred from homology"/>
<name>A0A7Z0WK55_9PSEU</name>
<comment type="caution">
    <text evidence="9">The sequence shown here is derived from an EMBL/GenBank/DDBJ whole genome shotgun (WGS) entry which is preliminary data.</text>
</comment>
<feature type="signal peptide" evidence="7">
    <location>
        <begin position="1"/>
        <end position="22"/>
    </location>
</feature>
<keyword evidence="3 5" id="KW-0378">Hydrolase</keyword>
<evidence type="ECO:0000259" key="8">
    <source>
        <dbReference type="Pfam" id="PF00082"/>
    </source>
</evidence>
<dbReference type="InterPro" id="IPR015915">
    <property type="entry name" value="Kelch-typ_b-propeller"/>
</dbReference>
<dbReference type="GO" id="GO:0006508">
    <property type="term" value="P:proteolysis"/>
    <property type="evidence" value="ECO:0007669"/>
    <property type="project" value="UniProtKB-KW"/>
</dbReference>
<dbReference type="InterPro" id="IPR013320">
    <property type="entry name" value="ConA-like_dom_sf"/>
</dbReference>
<feature type="active site" description="Charge relay system" evidence="5">
    <location>
        <position position="228"/>
    </location>
</feature>
<organism evidence="9 10">
    <name type="scientific">Actinophytocola xinjiangensis</name>
    <dbReference type="NCBI Taxonomy" id="485602"/>
    <lineage>
        <taxon>Bacteria</taxon>
        <taxon>Bacillati</taxon>
        <taxon>Actinomycetota</taxon>
        <taxon>Actinomycetes</taxon>
        <taxon>Pseudonocardiales</taxon>
        <taxon>Pseudonocardiaceae</taxon>
    </lineage>
</organism>
<dbReference type="SUPFAM" id="SSF117281">
    <property type="entry name" value="Kelch motif"/>
    <property type="match status" value="1"/>
</dbReference>
<dbReference type="Proteomes" id="UP000185696">
    <property type="component" value="Unassembled WGS sequence"/>
</dbReference>
<evidence type="ECO:0000313" key="9">
    <source>
        <dbReference type="EMBL" id="OLF09205.1"/>
    </source>
</evidence>
<dbReference type="InterPro" id="IPR000209">
    <property type="entry name" value="Peptidase_S8/S53_dom"/>
</dbReference>
<comment type="similarity">
    <text evidence="1 5">Belongs to the peptidase S8 family.</text>
</comment>
<dbReference type="Pfam" id="PF01344">
    <property type="entry name" value="Kelch_1"/>
    <property type="match status" value="1"/>
</dbReference>
<evidence type="ECO:0000256" key="1">
    <source>
        <dbReference type="ARBA" id="ARBA00011073"/>
    </source>
</evidence>
<dbReference type="Pfam" id="PF24681">
    <property type="entry name" value="Kelch_KLHDC2_KLHL20_DRC7"/>
    <property type="match status" value="1"/>
</dbReference>
<sequence>MVLVALVALVVPTLSAARPAPAADDKISPQLVAALDAGPADFWIRFDRADTDTAAARAITDWVGRGQRVVDGLTDAAKTSQAAVRRLLDARGVSYQSFWVSNAILVRGGTMAAATDVARLAGVLDLRAPQVYERPAPVTSTPAAAVADGVEWGVANINADDVWAEFGTRGEGVVVGNIDTGVQYDHPALVASYRGNNGDGTFTHDYNWLDTSGQCAGTPCDADANGSHGTHTMGTMVGSDGPGNQIGVAPGARWIAANGCAVCSDVDLVESAQWMLAPTDADGGNPDVAKRPHVINNSLGSRSPSDDPFLEDVLTAWADAGIFGVWANGNLGPSCRTSSSPGSRTINYSVGAYDEDNVVASFSSRGPGQDGETKPNIAAPGVAVRSASQGNLYRLMSGTSMATPHVTGAVALLWSADPTLVGDVAGTRALLDLSAVDTADPSCGGPAGDNNSYGEGRLDALALLRASDAGGTGTLTGTVTDAATGDPVSNATVAVTGPVDRETTTAPDGTYSLVLLPGDYQLTVDAFGHDPVTRAASITVGGVTTVDVPLTATDTVTVTGSVLDGSGHGWPLHARVAVDGAPDRTVFSDPYTGRYRLDLPANAAHTLRVTAQYPGYLVSQQVVRTGVTDVERDVEVAVDAQACAAPGYDWAVRGTRTHFDEPTAPEGWTVTDNNGNGGVWAFDDPGAQTNRTGGSGGFAILDGTYYLPKQTRWDSTLTSPVADLSDEPAPALDLNVDYTSHSPGHATGEIDLSLDGGATWENVWRRLTGGQRHMPLHVDLPQAANQPQVQVRFRYTTMNTGWWQIDDVVLGREYCAPVRGGLVAGQVTDDNTEAYLAGARVTAAGLPAPVTSRATPEDPTLPDGYYWLFAPKGGSVEVSAARSNYVTDTRQVNVAPNWVTRQDFVLRAGYLVASTTDVTSTQRLGATTTKNVRFTNEGAAPVEVTLHEDGGNATILRAGGPAVNRVPAATTPRRDTAARRAAPAESTAPAAAPWTPIANYPRPVMDNTAVTGDDGTVYSFGGEFTNEVFAFDPVTAAWRPRAAMGSERQKPAAAFVDGKAYVTGGWWVNGVPVPETEIYHPGTDTWTTGAPVPRAMAGSGVGVVGGSMYVIGGCDTSGCGHDDAFAYDTGNDTWHQIADYPEPVSWSSCGGIGGKLYCAGGVTEANGATTNAYVYDPRGGAWAPVADMPLDLWGSAYASVNGRLVVSGGSVNAGRAITNEGVAYDPASDAWTPIPNSNESVYRGGSACGLYKIGGAVAGYSSIPRGEVLPGYGNCGASAELPWLSADVETFTLAPGASVRVALTFDTTAPSVDQPGTYTGRVTVANDSPYAAGLDVTMNVQPPKTWGKLTGTIHGQRCDGTLIPLGGATVALDSWATTHTLRTDRDGRYALWLDKRNNPVSMIVALDGWRPKAVPTIRIRAGETTTVNLTLTTLSTC</sequence>
<accession>A0A7Z0WK55</accession>
<dbReference type="Gene3D" id="2.120.10.80">
    <property type="entry name" value="Kelch-type beta propeller"/>
    <property type="match status" value="1"/>
</dbReference>
<dbReference type="InterPro" id="IPR006652">
    <property type="entry name" value="Kelch_1"/>
</dbReference>
<dbReference type="SUPFAM" id="SSF49464">
    <property type="entry name" value="Carboxypeptidase regulatory domain-like"/>
    <property type="match status" value="3"/>
</dbReference>
<dbReference type="Pfam" id="PF13620">
    <property type="entry name" value="CarboxypepD_reg"/>
    <property type="match status" value="1"/>
</dbReference>